<evidence type="ECO:0000256" key="3">
    <source>
        <dbReference type="ARBA" id="ARBA00022679"/>
    </source>
</evidence>
<feature type="domain" description="Glycosyltransferase 2-like" evidence="4">
    <location>
        <begin position="193"/>
        <end position="310"/>
    </location>
</feature>
<dbReference type="GO" id="GO:0016757">
    <property type="term" value="F:glycosyltransferase activity"/>
    <property type="evidence" value="ECO:0007669"/>
    <property type="project" value="UniProtKB-KW"/>
</dbReference>
<evidence type="ECO:0000256" key="2">
    <source>
        <dbReference type="ARBA" id="ARBA00022676"/>
    </source>
</evidence>
<dbReference type="InterPro" id="IPR029044">
    <property type="entry name" value="Nucleotide-diphossugar_trans"/>
</dbReference>
<protein>
    <submittedName>
        <fullName evidence="5">Glycosyltransferase</fullName>
        <ecNumber evidence="5">2.4.-.-</ecNumber>
    </submittedName>
</protein>
<dbReference type="EMBL" id="JAIMBW010000001">
    <property type="protein sequence ID" value="MBY4893700.1"/>
    <property type="molecule type" value="Genomic_DNA"/>
</dbReference>
<dbReference type="Pfam" id="PF00535">
    <property type="entry name" value="Glycos_transf_2"/>
    <property type="match status" value="1"/>
</dbReference>
<comment type="similarity">
    <text evidence="1">Belongs to the glycosyltransferase 2 family.</text>
</comment>
<evidence type="ECO:0000256" key="1">
    <source>
        <dbReference type="ARBA" id="ARBA00006739"/>
    </source>
</evidence>
<keyword evidence="6" id="KW-1185">Reference proteome</keyword>
<dbReference type="PANTHER" id="PTHR43179:SF12">
    <property type="entry name" value="GALACTOFURANOSYLTRANSFERASE GLFT2"/>
    <property type="match status" value="1"/>
</dbReference>
<evidence type="ECO:0000313" key="5">
    <source>
        <dbReference type="EMBL" id="QXL86402.1"/>
    </source>
</evidence>
<proteinExistence type="inferred from homology"/>
<organism evidence="5">
    <name type="scientific">Gymnodinialimonas phycosphaerae</name>
    <dbReference type="NCBI Taxonomy" id="2841589"/>
    <lineage>
        <taxon>Bacteria</taxon>
        <taxon>Pseudomonadati</taxon>
        <taxon>Pseudomonadota</taxon>
        <taxon>Alphaproteobacteria</taxon>
        <taxon>Rhodobacterales</taxon>
        <taxon>Paracoccaceae</taxon>
        <taxon>Gymnodinialimonas</taxon>
    </lineage>
</organism>
<dbReference type="Gene3D" id="3.90.550.10">
    <property type="entry name" value="Spore Coat Polysaccharide Biosynthesis Protein SpsA, Chain A"/>
    <property type="match status" value="1"/>
</dbReference>
<keyword evidence="3 5" id="KW-0808">Transferase</keyword>
<dbReference type="RefSeq" id="WP_257893365.1">
    <property type="nucleotide sequence ID" value="NZ_JAIMBW010000001.1"/>
</dbReference>
<evidence type="ECO:0000259" key="4">
    <source>
        <dbReference type="Pfam" id="PF00535"/>
    </source>
</evidence>
<sequence>MLRRLQALYLRYAAVHEDRLRGVALGRIGRRIGQVEQVVRRDDRVQITGWANADRIRVTWPDGEVVMIPDIYRGDVAAQIGIRPDSGFEGAVPAGARPLTLHVEGPGGVFSVPLPHPAEPAPASAHRRLRRAFLRDLARAMPALIRYRRTPSQQTKTAVKRDLGLEVVARGHLIDPSWFSARRAPMVATAEITIVLPIYNALPYLQKCLARVEAHTDLPWHLIAVDDGSTDPELAPWLTTWAAARPGKVTHLPQARNLGFIGAVNVGLEAAEARGGNGPVVLLNTDAMVPDGWASGLTAPLSDPSVASVTPMSNAAEVLSVPTMGPGISLGEGDGDVIDRAAAALGGETCPDVPTGVGFCMAMARSWLAKVPRLDPAFGRGYGEEVDWSQKTKALGARHLCQPRLFVEHIGGQSFGSEEKSRQMRKSNALISKRYPVFDANVQRFIAEDPLATPRLALGIVLAACRAAKAEGGRLPVYLAHTLGGGSEIAMQMEIEKRGVAVILRVGGPRRWQVDVQVDGQLMAGQTDDLETVARLLKPVPALELIYSCGVGDLDPITLPGSLMALRREGAGDTIALHLHDFYSVSPSYTLLEQGEFNGTPDLDNTDPTHTVLRPDGTTASLAEWRAAWGALIATADEVTAFSASSAALFAQAYPDAPIKVRPHSLPTPVRMAHPTHAGCIAVLGNINHQKGAWVLREIALNSPEQSFVVIGNADSTIPLPRNVTLHGAYAREEIADLAEYYGVAGWLVPAIWPETFSFTTHEALGTGLPVAGFALGAQGDALAAAANGFAVPLEPKETCTARLIETLRMRIASKEAAE</sequence>
<dbReference type="PANTHER" id="PTHR43179">
    <property type="entry name" value="RHAMNOSYLTRANSFERASE WBBL"/>
    <property type="match status" value="1"/>
</dbReference>
<dbReference type="EC" id="2.4.-.-" evidence="5"/>
<dbReference type="AlphaFoldDB" id="A0A975TSK9"/>
<dbReference type="SUPFAM" id="SSF53756">
    <property type="entry name" value="UDP-Glycosyltransferase/glycogen phosphorylase"/>
    <property type="match status" value="1"/>
</dbReference>
<gene>
    <name evidence="5" type="ORF">KUL25_13090</name>
</gene>
<dbReference type="EMBL" id="CP078073">
    <property type="protein sequence ID" value="QXL86402.1"/>
    <property type="molecule type" value="Genomic_DNA"/>
</dbReference>
<evidence type="ECO:0000313" key="6">
    <source>
        <dbReference type="Proteomes" id="UP000693972"/>
    </source>
</evidence>
<keyword evidence="2 5" id="KW-0328">Glycosyltransferase</keyword>
<dbReference type="SUPFAM" id="SSF53448">
    <property type="entry name" value="Nucleotide-diphospho-sugar transferases"/>
    <property type="match status" value="1"/>
</dbReference>
<reference evidence="5 6" key="1">
    <citation type="submission" date="2021-07" db="EMBL/GenBank/DDBJ databases">
        <title>Karlodiniumbacter phycospheric gen. nov., sp. nov., a phycosphere bacterium isolated from karlodinium veneficum.</title>
        <authorList>
            <person name="Peng Y."/>
            <person name="Jiang L."/>
            <person name="Lee J."/>
        </authorList>
    </citation>
    <scope>NUCLEOTIDE SEQUENCE</scope>
    <source>
        <strain evidence="5 6">N5</strain>
    </source>
</reference>
<accession>A0A975TSK9</accession>
<name>A0A975TSK9_9RHOB</name>
<dbReference type="Proteomes" id="UP000693972">
    <property type="component" value="Unassembled WGS sequence"/>
</dbReference>
<dbReference type="Gene3D" id="3.40.50.2000">
    <property type="entry name" value="Glycogen Phosphorylase B"/>
    <property type="match status" value="1"/>
</dbReference>
<dbReference type="InterPro" id="IPR001173">
    <property type="entry name" value="Glyco_trans_2-like"/>
</dbReference>